<proteinExistence type="inferred from homology"/>
<dbReference type="Pfam" id="PF00480">
    <property type="entry name" value="ROK"/>
    <property type="match status" value="1"/>
</dbReference>
<dbReference type="InterPro" id="IPR036388">
    <property type="entry name" value="WH-like_DNA-bd_sf"/>
</dbReference>
<organism evidence="2 3">
    <name type="scientific">Klenkia sesuvii</name>
    <dbReference type="NCBI Taxonomy" id="3103137"/>
    <lineage>
        <taxon>Bacteria</taxon>
        <taxon>Bacillati</taxon>
        <taxon>Actinomycetota</taxon>
        <taxon>Actinomycetes</taxon>
        <taxon>Geodermatophilales</taxon>
        <taxon>Geodermatophilaceae</taxon>
        <taxon>Klenkia</taxon>
    </lineage>
</organism>
<name>A0ABU8DYY7_9ACTN</name>
<comment type="caution">
    <text evidence="2">The sequence shown here is derived from an EMBL/GenBank/DDBJ whole genome shotgun (WGS) entry which is preliminary data.</text>
</comment>
<evidence type="ECO:0000313" key="2">
    <source>
        <dbReference type="EMBL" id="MEI4273227.1"/>
    </source>
</evidence>
<protein>
    <submittedName>
        <fullName evidence="2">ROK family protein</fullName>
    </submittedName>
</protein>
<dbReference type="PANTHER" id="PTHR18964">
    <property type="entry name" value="ROK (REPRESSOR, ORF, KINASE) FAMILY"/>
    <property type="match status" value="1"/>
</dbReference>
<dbReference type="SUPFAM" id="SSF46785">
    <property type="entry name" value="Winged helix' DNA-binding domain"/>
    <property type="match status" value="1"/>
</dbReference>
<dbReference type="SUPFAM" id="SSF53067">
    <property type="entry name" value="Actin-like ATPase domain"/>
    <property type="match status" value="1"/>
</dbReference>
<dbReference type="InterPro" id="IPR036390">
    <property type="entry name" value="WH_DNA-bd_sf"/>
</dbReference>
<dbReference type="InterPro" id="IPR000600">
    <property type="entry name" value="ROK"/>
</dbReference>
<reference evidence="2 3" key="1">
    <citation type="submission" date="2024-03" db="EMBL/GenBank/DDBJ databases">
        <title>Draft genome sequence of Klenkia sp. LSe6-5.</title>
        <authorList>
            <person name="Duangmal K."/>
            <person name="Chantavorakit T."/>
        </authorList>
    </citation>
    <scope>NUCLEOTIDE SEQUENCE [LARGE SCALE GENOMIC DNA]</scope>
    <source>
        <strain evidence="2 3">LSe6-5</strain>
    </source>
</reference>
<evidence type="ECO:0000313" key="3">
    <source>
        <dbReference type="Proteomes" id="UP001361570"/>
    </source>
</evidence>
<sequence>MTTAAAPDDSVAQVARHVLRHGPLPRGAVARALGLSPGSLTRLGAPLLAGGVLVETPPVTDPVTRRPTRPLDIVLDRHRFVGVGVDAGGARAVLTDLRATVLRRARRPLAGTGPEQVADAVAGLVAELGTDGGPSVGADGAPSVGTDGGPSGVGVALGGVVDPAGRVLQADALGWRTPVDLAALVAARTGGDVVVGDELACLTAAEHWFGVGREHPAFALLTLGTEVGHGLVVGDRQVHLPDPTLVGHLPLEPGGPRCPQGHRGCAAALVTVPALLAAAHVAYGRPTSWRELLVDAVDGVVRARRVVDDAAAHLGRVVGLLTATTGVTQVVVDGEGADLAVVGYESLQAAVDEHRRRGAAGIEFTVRDHDPGTPARGAAGAAVRAFAADRWLGGGH</sequence>
<comment type="similarity">
    <text evidence="1">Belongs to the ROK (NagC/XylR) family.</text>
</comment>
<dbReference type="Gene3D" id="3.30.420.40">
    <property type="match status" value="2"/>
</dbReference>
<gene>
    <name evidence="2" type="ORF">TEK04_15995</name>
</gene>
<keyword evidence="3" id="KW-1185">Reference proteome</keyword>
<dbReference type="Proteomes" id="UP001361570">
    <property type="component" value="Unassembled WGS sequence"/>
</dbReference>
<dbReference type="PANTHER" id="PTHR18964:SF149">
    <property type="entry name" value="BIFUNCTIONAL UDP-N-ACETYLGLUCOSAMINE 2-EPIMERASE_N-ACETYLMANNOSAMINE KINASE"/>
    <property type="match status" value="1"/>
</dbReference>
<evidence type="ECO:0000256" key="1">
    <source>
        <dbReference type="ARBA" id="ARBA00006479"/>
    </source>
</evidence>
<accession>A0ABU8DYY7</accession>
<dbReference type="Gene3D" id="1.10.10.10">
    <property type="entry name" value="Winged helix-like DNA-binding domain superfamily/Winged helix DNA-binding domain"/>
    <property type="match status" value="1"/>
</dbReference>
<dbReference type="InterPro" id="IPR043129">
    <property type="entry name" value="ATPase_NBD"/>
</dbReference>
<dbReference type="RefSeq" id="WP_336405349.1">
    <property type="nucleotide sequence ID" value="NZ_JBAPLU010000018.1"/>
</dbReference>
<dbReference type="EMBL" id="JBAPLU010000018">
    <property type="protein sequence ID" value="MEI4273227.1"/>
    <property type="molecule type" value="Genomic_DNA"/>
</dbReference>